<reference evidence="2" key="1">
    <citation type="submission" date="2018-05" db="EMBL/GenBank/DDBJ databases">
        <authorList>
            <person name="Lanie J.A."/>
            <person name="Ng W.-L."/>
            <person name="Kazmierczak K.M."/>
            <person name="Andrzejewski T.M."/>
            <person name="Davidsen T.M."/>
            <person name="Wayne K.J."/>
            <person name="Tettelin H."/>
            <person name="Glass J.I."/>
            <person name="Rusch D."/>
            <person name="Podicherti R."/>
            <person name="Tsui H.-C.T."/>
            <person name="Winkler M.E."/>
        </authorList>
    </citation>
    <scope>NUCLEOTIDE SEQUENCE</scope>
</reference>
<name>A0A382GPM3_9ZZZZ</name>
<evidence type="ECO:0000259" key="1">
    <source>
        <dbReference type="Pfam" id="PF16011"/>
    </source>
</evidence>
<dbReference type="Pfam" id="PF16011">
    <property type="entry name" value="CBM9_2"/>
    <property type="match status" value="1"/>
</dbReference>
<sequence length="149" mass="16860">QDGVCRDSCVEFFVAPLAESDVYFNFEVNCGGTTLLHRNPSPEAREMGVARTAVSEEDWRLVTMAHSMPTIVEPEITEPKSWTLEYHVPFALFHKYFDGISHDKGTAWRANFYKCGDQTSHPHWGSWAPVDTPRPNFHVPASFQALVFG</sequence>
<dbReference type="CDD" id="cd09620">
    <property type="entry name" value="CBM9_like_3"/>
    <property type="match status" value="1"/>
</dbReference>
<accession>A0A382GPM3</accession>
<dbReference type="GO" id="GO:0030246">
    <property type="term" value="F:carbohydrate binding"/>
    <property type="evidence" value="ECO:0007669"/>
    <property type="project" value="InterPro"/>
</dbReference>
<dbReference type="GO" id="GO:0004553">
    <property type="term" value="F:hydrolase activity, hydrolyzing O-glycosyl compounds"/>
    <property type="evidence" value="ECO:0007669"/>
    <property type="project" value="InterPro"/>
</dbReference>
<proteinExistence type="predicted"/>
<feature type="non-terminal residue" evidence="2">
    <location>
        <position position="1"/>
    </location>
</feature>
<gene>
    <name evidence="2" type="ORF">METZ01_LOCUS228965</name>
</gene>
<dbReference type="SUPFAM" id="SSF49344">
    <property type="entry name" value="CBD9-like"/>
    <property type="match status" value="1"/>
</dbReference>
<protein>
    <recommendedName>
        <fullName evidence="1">Carbohydrate-binding domain-containing protein</fullName>
    </recommendedName>
</protein>
<organism evidence="2">
    <name type="scientific">marine metagenome</name>
    <dbReference type="NCBI Taxonomy" id="408172"/>
    <lineage>
        <taxon>unclassified sequences</taxon>
        <taxon>metagenomes</taxon>
        <taxon>ecological metagenomes</taxon>
    </lineage>
</organism>
<dbReference type="EMBL" id="UINC01056278">
    <property type="protein sequence ID" value="SVB76111.1"/>
    <property type="molecule type" value="Genomic_DNA"/>
</dbReference>
<dbReference type="AlphaFoldDB" id="A0A382GPM3"/>
<dbReference type="Gene3D" id="2.60.40.1190">
    <property type="match status" value="1"/>
</dbReference>
<evidence type="ECO:0000313" key="2">
    <source>
        <dbReference type="EMBL" id="SVB76111.1"/>
    </source>
</evidence>
<dbReference type="GO" id="GO:0016052">
    <property type="term" value="P:carbohydrate catabolic process"/>
    <property type="evidence" value="ECO:0007669"/>
    <property type="project" value="InterPro"/>
</dbReference>
<dbReference type="InterPro" id="IPR010502">
    <property type="entry name" value="Carb-bd_dom_fam9"/>
</dbReference>
<feature type="domain" description="Carbohydrate-binding" evidence="1">
    <location>
        <begin position="2"/>
        <end position="147"/>
    </location>
</feature>